<protein>
    <recommendedName>
        <fullName evidence="6 7">Glucose-methanol-choline oxidoreductase N-terminal domain-containing protein</fullName>
    </recommendedName>
</protein>
<keyword evidence="4" id="KW-1015">Disulfide bond</keyword>
<dbReference type="InterPro" id="IPR000172">
    <property type="entry name" value="GMC_OxRdtase_N"/>
</dbReference>
<dbReference type="Pfam" id="PF00732">
    <property type="entry name" value="GMC_oxred_N"/>
    <property type="match status" value="1"/>
</dbReference>
<dbReference type="EMBL" id="JAHRHJ020000004">
    <property type="protein sequence ID" value="KAH9317086.1"/>
    <property type="molecule type" value="Genomic_DNA"/>
</dbReference>
<sequence length="581" mass="63247">VKDFGFKEKYMEKKMKKSILVLFGVLCSICICDSKRAGRPRHKYIKEATQSPTVASYDYIIVGGGTAGCPLAATLSQSFTVLLLERGGSPYGNDNITRLENFSQNLGDNAPTSPSQQFVSEDGVYNHRARVLGGGSCLNAGFYTRASPDYVEAAGWDGQLVNESYHWVEKKVANRPILGQWQSAVHDALIDVGVVPDNGFTYDHISGTKIGGSIFDNQGNRHTAADLLDYGNPQKLTVLLRATVHQVSFSTQGVVRPAATGVVYTDANGQRHNAFLTRKTGSEIIISAGALGSPQLLMLSGVGAADHLASFGIPLVVNLPDVGEGMADNPMNAIYVPSPNLVEASLIEVVGITNEGCYIEAASIDYTSSSRRNYGMMSPEIGQLATLPPKQRTKKAIAHAVQIQQDLPDIAFRGGFILEKILGPFSSGHLHLLTTNVEDNPSVTFNYFQNPQDLQHCVQGMQIIAKLVKSPKFTNFAYLNTTVEQLLNFTTTWPVNVLPKHTNDTSSLQQFCRDTVMTIWHYHGGCQVGRVVDHNYHVLGADALRVIDGSTFNFSPGTNPQATVMMLGRYMGVKILQERGQ</sequence>
<dbReference type="PANTHER" id="PTHR45968">
    <property type="entry name" value="OSJNBA0019K04.7 PROTEIN"/>
    <property type="match status" value="1"/>
</dbReference>
<dbReference type="GO" id="GO:0050660">
    <property type="term" value="F:flavin adenine dinucleotide binding"/>
    <property type="evidence" value="ECO:0007669"/>
    <property type="project" value="InterPro"/>
</dbReference>
<feature type="domain" description="Glucose-methanol-choline oxidoreductase N-terminal" evidence="7">
    <location>
        <begin position="289"/>
        <end position="303"/>
    </location>
</feature>
<dbReference type="SUPFAM" id="SSF51905">
    <property type="entry name" value="FAD/NAD(P)-binding domain"/>
    <property type="match status" value="1"/>
</dbReference>
<dbReference type="PANTHER" id="PTHR45968:SF3">
    <property type="entry name" value="OS04G0573100 PROTEIN"/>
    <property type="match status" value="1"/>
</dbReference>
<proteinExistence type="inferred from homology"/>
<accession>A0AA38G6J9</accession>
<feature type="domain" description="Glucose-methanol-choline oxidoreductase N-terminal" evidence="6">
    <location>
        <begin position="129"/>
        <end position="152"/>
    </location>
</feature>
<dbReference type="Pfam" id="PF05199">
    <property type="entry name" value="GMC_oxred_C"/>
    <property type="match status" value="1"/>
</dbReference>
<evidence type="ECO:0000313" key="8">
    <source>
        <dbReference type="EMBL" id="KAH9317086.1"/>
    </source>
</evidence>
<dbReference type="InterPro" id="IPR012132">
    <property type="entry name" value="GMC_OxRdtase"/>
</dbReference>
<feature type="non-terminal residue" evidence="8">
    <location>
        <position position="581"/>
    </location>
</feature>
<keyword evidence="2" id="KW-0732">Signal</keyword>
<dbReference type="GO" id="GO:0016614">
    <property type="term" value="F:oxidoreductase activity, acting on CH-OH group of donors"/>
    <property type="evidence" value="ECO:0007669"/>
    <property type="project" value="InterPro"/>
</dbReference>
<dbReference type="Proteomes" id="UP000824469">
    <property type="component" value="Unassembled WGS sequence"/>
</dbReference>
<evidence type="ECO:0000313" key="9">
    <source>
        <dbReference type="Proteomes" id="UP000824469"/>
    </source>
</evidence>
<dbReference type="Gene3D" id="3.50.50.60">
    <property type="entry name" value="FAD/NAD(P)-binding domain"/>
    <property type="match status" value="1"/>
</dbReference>
<dbReference type="PIRSF" id="PIRSF000137">
    <property type="entry name" value="Alcohol_oxidase"/>
    <property type="match status" value="1"/>
</dbReference>
<comment type="cofactor">
    <cofactor evidence="3">
        <name>FAD</name>
        <dbReference type="ChEBI" id="CHEBI:57692"/>
    </cofactor>
</comment>
<comment type="similarity">
    <text evidence="1 5">Belongs to the GMC oxidoreductase family.</text>
</comment>
<dbReference type="PROSITE" id="PS00623">
    <property type="entry name" value="GMC_OXRED_1"/>
    <property type="match status" value="1"/>
</dbReference>
<dbReference type="OMA" id="YQSVDPE"/>
<organism evidence="8 9">
    <name type="scientific">Taxus chinensis</name>
    <name type="common">Chinese yew</name>
    <name type="synonym">Taxus wallichiana var. chinensis</name>
    <dbReference type="NCBI Taxonomy" id="29808"/>
    <lineage>
        <taxon>Eukaryota</taxon>
        <taxon>Viridiplantae</taxon>
        <taxon>Streptophyta</taxon>
        <taxon>Embryophyta</taxon>
        <taxon>Tracheophyta</taxon>
        <taxon>Spermatophyta</taxon>
        <taxon>Pinopsida</taxon>
        <taxon>Pinidae</taxon>
        <taxon>Conifers II</taxon>
        <taxon>Cupressales</taxon>
        <taxon>Taxaceae</taxon>
        <taxon>Taxus</taxon>
    </lineage>
</organism>
<dbReference type="InterPro" id="IPR036188">
    <property type="entry name" value="FAD/NAD-bd_sf"/>
</dbReference>
<dbReference type="InterPro" id="IPR051871">
    <property type="entry name" value="GMC_Oxidoreductase-Related"/>
</dbReference>
<feature type="disulfide bond" evidence="4">
    <location>
        <begin position="457"/>
        <end position="512"/>
    </location>
</feature>
<evidence type="ECO:0000256" key="3">
    <source>
        <dbReference type="PIRSR" id="PIRSR000137-2"/>
    </source>
</evidence>
<feature type="binding site" evidence="3">
    <location>
        <begin position="520"/>
        <end position="521"/>
    </location>
    <ligand>
        <name>FAD</name>
        <dbReference type="ChEBI" id="CHEBI:57692"/>
    </ligand>
</feature>
<feature type="binding site" evidence="3">
    <location>
        <position position="549"/>
    </location>
    <ligand>
        <name>FAD</name>
        <dbReference type="ChEBI" id="CHEBI:57692"/>
    </ligand>
</feature>
<dbReference type="AlphaFoldDB" id="A0AA38G6J9"/>
<evidence type="ECO:0000256" key="2">
    <source>
        <dbReference type="ARBA" id="ARBA00022729"/>
    </source>
</evidence>
<evidence type="ECO:0000256" key="4">
    <source>
        <dbReference type="PIRSR" id="PIRSR000137-3"/>
    </source>
</evidence>
<name>A0AA38G6J9_TAXCH</name>
<evidence type="ECO:0000256" key="5">
    <source>
        <dbReference type="RuleBase" id="RU003968"/>
    </source>
</evidence>
<dbReference type="InterPro" id="IPR007867">
    <property type="entry name" value="GMC_OxRtase_C"/>
</dbReference>
<feature type="binding site" evidence="3">
    <location>
        <position position="131"/>
    </location>
    <ligand>
        <name>FAD</name>
        <dbReference type="ChEBI" id="CHEBI:57692"/>
    </ligand>
</feature>
<dbReference type="Gene3D" id="3.30.410.40">
    <property type="match status" value="1"/>
</dbReference>
<reference evidence="8 9" key="1">
    <citation type="journal article" date="2021" name="Nat. Plants">
        <title>The Taxus genome provides insights into paclitaxel biosynthesis.</title>
        <authorList>
            <person name="Xiong X."/>
            <person name="Gou J."/>
            <person name="Liao Q."/>
            <person name="Li Y."/>
            <person name="Zhou Q."/>
            <person name="Bi G."/>
            <person name="Li C."/>
            <person name="Du R."/>
            <person name="Wang X."/>
            <person name="Sun T."/>
            <person name="Guo L."/>
            <person name="Liang H."/>
            <person name="Lu P."/>
            <person name="Wu Y."/>
            <person name="Zhang Z."/>
            <person name="Ro D.K."/>
            <person name="Shang Y."/>
            <person name="Huang S."/>
            <person name="Yan J."/>
        </authorList>
    </citation>
    <scope>NUCLEOTIDE SEQUENCE [LARGE SCALE GENOMIC DNA]</scope>
    <source>
        <strain evidence="8">Ta-2019</strain>
    </source>
</reference>
<feature type="binding site" evidence="3">
    <location>
        <position position="244"/>
    </location>
    <ligand>
        <name>FAD</name>
        <dbReference type="ChEBI" id="CHEBI:57692"/>
    </ligand>
</feature>
<evidence type="ECO:0000256" key="1">
    <source>
        <dbReference type="ARBA" id="ARBA00010790"/>
    </source>
</evidence>
<keyword evidence="5" id="KW-0285">Flavoprotein</keyword>
<gene>
    <name evidence="8" type="ORF">KI387_018855</name>
</gene>
<dbReference type="SUPFAM" id="SSF54373">
    <property type="entry name" value="FAD-linked reductases, C-terminal domain"/>
    <property type="match status" value="1"/>
</dbReference>
<keyword evidence="3 5" id="KW-0274">FAD</keyword>
<feature type="binding site" evidence="3">
    <location>
        <begin position="560"/>
        <end position="561"/>
    </location>
    <ligand>
        <name>FAD</name>
        <dbReference type="ChEBI" id="CHEBI:57692"/>
    </ligand>
</feature>
<keyword evidence="9" id="KW-1185">Reference proteome</keyword>
<evidence type="ECO:0000259" key="6">
    <source>
        <dbReference type="PROSITE" id="PS00623"/>
    </source>
</evidence>
<dbReference type="PROSITE" id="PS00624">
    <property type="entry name" value="GMC_OXRED_2"/>
    <property type="match status" value="1"/>
</dbReference>
<feature type="non-terminal residue" evidence="8">
    <location>
        <position position="1"/>
    </location>
</feature>
<comment type="caution">
    <text evidence="8">The sequence shown here is derived from an EMBL/GenBank/DDBJ whole genome shotgun (WGS) entry which is preliminary data.</text>
</comment>
<evidence type="ECO:0000259" key="7">
    <source>
        <dbReference type="PROSITE" id="PS00624"/>
    </source>
</evidence>